<accession>G0MG08</accession>
<evidence type="ECO:0000313" key="3">
    <source>
        <dbReference type="Proteomes" id="UP000008068"/>
    </source>
</evidence>
<name>G0MG08_CAEBE</name>
<dbReference type="OMA" id="HICCAIM"/>
<protein>
    <submittedName>
        <fullName evidence="2">Uncharacterized protein</fullName>
    </submittedName>
</protein>
<organism evidence="3">
    <name type="scientific">Caenorhabditis brenneri</name>
    <name type="common">Nematode worm</name>
    <dbReference type="NCBI Taxonomy" id="135651"/>
    <lineage>
        <taxon>Eukaryota</taxon>
        <taxon>Metazoa</taxon>
        <taxon>Ecdysozoa</taxon>
        <taxon>Nematoda</taxon>
        <taxon>Chromadorea</taxon>
        <taxon>Rhabditida</taxon>
        <taxon>Rhabditina</taxon>
        <taxon>Rhabditomorpha</taxon>
        <taxon>Rhabditoidea</taxon>
        <taxon>Rhabditidae</taxon>
        <taxon>Peloderinae</taxon>
        <taxon>Caenorhabditis</taxon>
    </lineage>
</organism>
<feature type="transmembrane region" description="Helical" evidence="1">
    <location>
        <begin position="195"/>
        <end position="217"/>
    </location>
</feature>
<dbReference type="PANTHER" id="PTHR22941:SF305">
    <property type="entry name" value="SERPENTINE RECEPTOR, CLASS H"/>
    <property type="match status" value="1"/>
</dbReference>
<dbReference type="InParanoid" id="G0MG08"/>
<dbReference type="InterPro" id="IPR053220">
    <property type="entry name" value="Nematode_rcpt-like_serp_H"/>
</dbReference>
<reference evidence="3" key="1">
    <citation type="submission" date="2011-07" db="EMBL/GenBank/DDBJ databases">
        <authorList>
            <consortium name="Caenorhabditis brenneri Sequencing and Analysis Consortium"/>
            <person name="Wilson R.K."/>
        </authorList>
    </citation>
    <scope>NUCLEOTIDE SEQUENCE [LARGE SCALE GENOMIC DNA]</scope>
    <source>
        <strain evidence="3">PB2801</strain>
    </source>
</reference>
<proteinExistence type="predicted"/>
<keyword evidence="1" id="KW-0472">Membrane</keyword>
<gene>
    <name evidence="2" type="ORF">CAEBREN_18671</name>
</gene>
<dbReference type="Proteomes" id="UP000008068">
    <property type="component" value="Unassembled WGS sequence"/>
</dbReference>
<evidence type="ECO:0000256" key="1">
    <source>
        <dbReference type="SAM" id="Phobius"/>
    </source>
</evidence>
<feature type="transmembrane region" description="Helical" evidence="1">
    <location>
        <begin position="53"/>
        <end position="78"/>
    </location>
</feature>
<keyword evidence="1" id="KW-0812">Transmembrane</keyword>
<feature type="transmembrane region" description="Helical" evidence="1">
    <location>
        <begin position="229"/>
        <end position="252"/>
    </location>
</feature>
<keyword evidence="3" id="KW-1185">Reference proteome</keyword>
<dbReference type="FunCoup" id="G0MG08">
    <property type="interactions" value="141"/>
</dbReference>
<dbReference type="EMBL" id="GL379793">
    <property type="protein sequence ID" value="EGT56522.1"/>
    <property type="molecule type" value="Genomic_DNA"/>
</dbReference>
<dbReference type="OrthoDB" id="5860897at2759"/>
<sequence>MTKTCVWENTLWESDRFLAYALHSLTSIEIPLHCFGAYLIIFKTPKSMKSAKASILQLHILCSIMDITITSLWTYYLWIPCPAGYPVGLMSTIGIDSTLQSLIALTVMLAVAISYVSLFENRYDVVMQPCIPMELINHPNFMDLNAGSYTIPFVSGTMVVIICIQAVYFLGYTTYCLFTNVQNVSNHTRKVQKKFFLAMFLQAAIPAVSFAAPLYGYSLLWKFDYFYQMYNNLLMIAIGCNGLFSTVAMILVHHPYRNAALDMIRMRKLNGFNSVVGTLNLRPIITEKNLVVVSG</sequence>
<dbReference type="InterPro" id="IPR019422">
    <property type="entry name" value="7TM_GPCR_serpentine_rcpt_Srh"/>
</dbReference>
<dbReference type="eggNOG" id="ENOG502TIJD">
    <property type="taxonomic scope" value="Eukaryota"/>
</dbReference>
<dbReference type="PANTHER" id="PTHR22941">
    <property type="entry name" value="SERPENTINE RECEPTOR"/>
    <property type="match status" value="1"/>
</dbReference>
<dbReference type="Pfam" id="PF10318">
    <property type="entry name" value="7TM_GPCR_Srh"/>
    <property type="match status" value="2"/>
</dbReference>
<evidence type="ECO:0000313" key="2">
    <source>
        <dbReference type="EMBL" id="EGT56522.1"/>
    </source>
</evidence>
<feature type="transmembrane region" description="Helical" evidence="1">
    <location>
        <begin position="98"/>
        <end position="118"/>
    </location>
</feature>
<dbReference type="HOGENOM" id="CLU_042960_1_0_1"/>
<keyword evidence="1" id="KW-1133">Transmembrane helix</keyword>
<feature type="transmembrane region" description="Helical" evidence="1">
    <location>
        <begin position="17"/>
        <end position="41"/>
    </location>
</feature>
<dbReference type="AlphaFoldDB" id="G0MG08"/>